<protein>
    <submittedName>
        <fullName evidence="3">SRPBCC domain-containing protein</fullName>
    </submittedName>
</protein>
<comment type="similarity">
    <text evidence="1">Belongs to the AHA1 family.</text>
</comment>
<dbReference type="CDD" id="cd07814">
    <property type="entry name" value="SRPBCC_CalC_Aha1-like"/>
    <property type="match status" value="1"/>
</dbReference>
<evidence type="ECO:0000313" key="3">
    <source>
        <dbReference type="EMBL" id="PXA71730.1"/>
    </source>
</evidence>
<sequence>MTESTGSSIIRTFSAPPEAVFDAWVTPETFAIWWGGSAAEVPLDSISLDARPGGSWKATMILGPELRFDWRGEYIEVDRPNKLVLTTTFEPGEAREVLTVILTAVPEGTEMRFSQTGGNLSPEEYEGTTVGWQVVFEAMDTALTARV</sequence>
<dbReference type="InterPro" id="IPR023393">
    <property type="entry name" value="START-like_dom_sf"/>
</dbReference>
<proteinExistence type="inferred from homology"/>
<accession>A0A318A3H2</accession>
<dbReference type="Pfam" id="PF08327">
    <property type="entry name" value="AHSA1"/>
    <property type="match status" value="1"/>
</dbReference>
<comment type="caution">
    <text evidence="3">The sequence shown here is derived from an EMBL/GenBank/DDBJ whole genome shotgun (WGS) entry which is preliminary data.</text>
</comment>
<gene>
    <name evidence="3" type="ORF">CTB96_02030</name>
</gene>
<dbReference type="AlphaFoldDB" id="A0A318A3H2"/>
<organism evidence="3 4">
    <name type="scientific">Cryobacterium arcticum</name>
    <dbReference type="NCBI Taxonomy" id="670052"/>
    <lineage>
        <taxon>Bacteria</taxon>
        <taxon>Bacillati</taxon>
        <taxon>Actinomycetota</taxon>
        <taxon>Actinomycetes</taxon>
        <taxon>Micrococcales</taxon>
        <taxon>Microbacteriaceae</taxon>
        <taxon>Cryobacterium</taxon>
    </lineage>
</organism>
<dbReference type="SUPFAM" id="SSF55961">
    <property type="entry name" value="Bet v1-like"/>
    <property type="match status" value="1"/>
</dbReference>
<dbReference type="OrthoDB" id="3365660at2"/>
<feature type="domain" description="Activator of Hsp90 ATPase homologue 1/2-like C-terminal" evidence="2">
    <location>
        <begin position="15"/>
        <end position="143"/>
    </location>
</feature>
<evidence type="ECO:0000313" key="4">
    <source>
        <dbReference type="Proteomes" id="UP000246722"/>
    </source>
</evidence>
<evidence type="ECO:0000259" key="2">
    <source>
        <dbReference type="Pfam" id="PF08327"/>
    </source>
</evidence>
<evidence type="ECO:0000256" key="1">
    <source>
        <dbReference type="ARBA" id="ARBA00006817"/>
    </source>
</evidence>
<name>A0A318A3H2_9MICO</name>
<dbReference type="RefSeq" id="WP_110125253.1">
    <property type="nucleotide sequence ID" value="NZ_QHLY01000005.1"/>
</dbReference>
<reference evidence="3 4" key="1">
    <citation type="submission" date="2018-05" db="EMBL/GenBank/DDBJ databases">
        <title>Genetic diversity of glacier-inhabiting Cryobacterium bacteria in China and description of Cryobacterium mengkeensis sp. nov. and Arthrobacter glacialis sp. nov.</title>
        <authorList>
            <person name="Liu Q."/>
            <person name="Xin Y.-H."/>
        </authorList>
    </citation>
    <scope>NUCLEOTIDE SEQUENCE [LARGE SCALE GENOMIC DNA]</scope>
    <source>
        <strain evidence="3 4">SK-1</strain>
    </source>
</reference>
<dbReference type="EMBL" id="QHLY01000005">
    <property type="protein sequence ID" value="PXA71730.1"/>
    <property type="molecule type" value="Genomic_DNA"/>
</dbReference>
<keyword evidence="4" id="KW-1185">Reference proteome</keyword>
<dbReference type="InterPro" id="IPR013538">
    <property type="entry name" value="ASHA1/2-like_C"/>
</dbReference>
<dbReference type="Proteomes" id="UP000246722">
    <property type="component" value="Unassembled WGS sequence"/>
</dbReference>
<dbReference type="Gene3D" id="3.30.530.20">
    <property type="match status" value="1"/>
</dbReference>